<evidence type="ECO:0000256" key="1">
    <source>
        <dbReference type="ARBA" id="ARBA00004651"/>
    </source>
</evidence>
<dbReference type="Pfam" id="PF01032">
    <property type="entry name" value="FecCD"/>
    <property type="match status" value="1"/>
</dbReference>
<keyword evidence="4" id="KW-1003">Cell membrane</keyword>
<dbReference type="GO" id="GO:0033214">
    <property type="term" value="P:siderophore-iron import into cell"/>
    <property type="evidence" value="ECO:0007669"/>
    <property type="project" value="TreeGrafter"/>
</dbReference>
<organism evidence="9 10">
    <name type="scientific">Lacicoccus alkaliphilus DSM 16010</name>
    <dbReference type="NCBI Taxonomy" id="1123231"/>
    <lineage>
        <taxon>Bacteria</taxon>
        <taxon>Bacillati</taxon>
        <taxon>Bacillota</taxon>
        <taxon>Bacilli</taxon>
        <taxon>Bacillales</taxon>
        <taxon>Salinicoccaceae</taxon>
        <taxon>Lacicoccus</taxon>
    </lineage>
</organism>
<sequence>MRNMPYILTVLIATVLLAASMCLSLTSGSVNIPAHDVLGAFFYFDTYDTGHVIIREVRAPRMLAAAVTGAAFAVSGAVMQAMTRNPLAEPGLLGLNAGALFFLTIAFIFVPGLPFTYMILMSFAGALFSALIVLAAVLFGRDGMSPLKLILAGVAVSLFFSALSSAFQLHFTIGQDIAFWFAGAIQNIGWPHLAVLFPWFVIGVSIALLLSPVLTAISFDDGTAVSLGVPLNKTRLLALASVVILAGLGVSVLGAVAFVGLIVPHAARFFAGGDYRRILPLSGVLGAFLTVSSDLAARMLAAPVELPVGALIALIGVPFFLYLARRVVRYEL</sequence>
<feature type="transmembrane region" description="Helical" evidence="8">
    <location>
        <begin position="149"/>
        <end position="171"/>
    </location>
</feature>
<comment type="subcellular location">
    <subcellularLocation>
        <location evidence="1">Cell membrane</location>
        <topology evidence="1">Multi-pass membrane protein</topology>
    </subcellularLocation>
</comment>
<evidence type="ECO:0000256" key="8">
    <source>
        <dbReference type="SAM" id="Phobius"/>
    </source>
</evidence>
<dbReference type="FunFam" id="1.10.3470.10:FF:000001">
    <property type="entry name" value="Vitamin B12 ABC transporter permease BtuC"/>
    <property type="match status" value="1"/>
</dbReference>
<dbReference type="SUPFAM" id="SSF81345">
    <property type="entry name" value="ABC transporter involved in vitamin B12 uptake, BtuC"/>
    <property type="match status" value="1"/>
</dbReference>
<protein>
    <submittedName>
        <fullName evidence="9">Iron complex transport system permease protein</fullName>
    </submittedName>
</protein>
<dbReference type="EMBL" id="FRCF01000016">
    <property type="protein sequence ID" value="SHM61396.1"/>
    <property type="molecule type" value="Genomic_DNA"/>
</dbReference>
<evidence type="ECO:0000313" key="9">
    <source>
        <dbReference type="EMBL" id="SHM61396.1"/>
    </source>
</evidence>
<keyword evidence="7 8" id="KW-0472">Membrane</keyword>
<feature type="transmembrane region" description="Helical" evidence="8">
    <location>
        <begin position="239"/>
        <end position="266"/>
    </location>
</feature>
<evidence type="ECO:0000313" key="10">
    <source>
        <dbReference type="Proteomes" id="UP000184206"/>
    </source>
</evidence>
<evidence type="ECO:0000256" key="4">
    <source>
        <dbReference type="ARBA" id="ARBA00022475"/>
    </source>
</evidence>
<comment type="similarity">
    <text evidence="2">Belongs to the binding-protein-dependent transport system permease family. FecCD subfamily.</text>
</comment>
<dbReference type="GO" id="GO:0022857">
    <property type="term" value="F:transmembrane transporter activity"/>
    <property type="evidence" value="ECO:0007669"/>
    <property type="project" value="InterPro"/>
</dbReference>
<feature type="transmembrane region" description="Helical" evidence="8">
    <location>
        <begin position="115"/>
        <end position="137"/>
    </location>
</feature>
<feature type="transmembrane region" description="Helical" evidence="8">
    <location>
        <begin position="62"/>
        <end position="79"/>
    </location>
</feature>
<evidence type="ECO:0000256" key="3">
    <source>
        <dbReference type="ARBA" id="ARBA00022448"/>
    </source>
</evidence>
<proteinExistence type="inferred from homology"/>
<dbReference type="Gene3D" id="1.10.3470.10">
    <property type="entry name" value="ABC transporter involved in vitamin B12 uptake, BtuC"/>
    <property type="match status" value="1"/>
</dbReference>
<dbReference type="InterPro" id="IPR037294">
    <property type="entry name" value="ABC_BtuC-like"/>
</dbReference>
<keyword evidence="5 8" id="KW-0812">Transmembrane</keyword>
<dbReference type="AlphaFoldDB" id="A0A1M7K813"/>
<dbReference type="InterPro" id="IPR000522">
    <property type="entry name" value="ABC_transptr_permease_BtuC"/>
</dbReference>
<feature type="transmembrane region" description="Helical" evidence="8">
    <location>
        <begin position="91"/>
        <end position="109"/>
    </location>
</feature>
<keyword evidence="6 8" id="KW-1133">Transmembrane helix</keyword>
<accession>A0A1M7K813</accession>
<keyword evidence="10" id="KW-1185">Reference proteome</keyword>
<reference evidence="9 10" key="1">
    <citation type="submission" date="2016-11" db="EMBL/GenBank/DDBJ databases">
        <authorList>
            <person name="Jaros S."/>
            <person name="Januszkiewicz K."/>
            <person name="Wedrychowicz H."/>
        </authorList>
    </citation>
    <scope>NUCLEOTIDE SEQUENCE [LARGE SCALE GENOMIC DNA]</scope>
    <source>
        <strain evidence="9 10">DSM 16010</strain>
    </source>
</reference>
<dbReference type="PANTHER" id="PTHR30472">
    <property type="entry name" value="FERRIC ENTEROBACTIN TRANSPORT SYSTEM PERMEASE PROTEIN"/>
    <property type="match status" value="1"/>
</dbReference>
<evidence type="ECO:0000256" key="6">
    <source>
        <dbReference type="ARBA" id="ARBA00022989"/>
    </source>
</evidence>
<name>A0A1M7K813_9BACL</name>
<feature type="transmembrane region" description="Helical" evidence="8">
    <location>
        <begin position="306"/>
        <end position="324"/>
    </location>
</feature>
<evidence type="ECO:0000256" key="7">
    <source>
        <dbReference type="ARBA" id="ARBA00023136"/>
    </source>
</evidence>
<evidence type="ECO:0000256" key="5">
    <source>
        <dbReference type="ARBA" id="ARBA00022692"/>
    </source>
</evidence>
<dbReference type="STRING" id="1123231.SAMN02745189_02470"/>
<dbReference type="GO" id="GO:0005886">
    <property type="term" value="C:plasma membrane"/>
    <property type="evidence" value="ECO:0007669"/>
    <property type="project" value="UniProtKB-SubCell"/>
</dbReference>
<dbReference type="Proteomes" id="UP000184206">
    <property type="component" value="Unassembled WGS sequence"/>
</dbReference>
<gene>
    <name evidence="9" type="ORF">SAMN02745189_02470</name>
</gene>
<dbReference type="CDD" id="cd06550">
    <property type="entry name" value="TM_ABC_iron-siderophores_like"/>
    <property type="match status" value="1"/>
</dbReference>
<keyword evidence="3" id="KW-0813">Transport</keyword>
<evidence type="ECO:0000256" key="2">
    <source>
        <dbReference type="ARBA" id="ARBA00007935"/>
    </source>
</evidence>
<dbReference type="PANTHER" id="PTHR30472:SF1">
    <property type="entry name" value="FE(3+) DICITRATE TRANSPORT SYSTEM PERMEASE PROTEIN FECC-RELATED"/>
    <property type="match status" value="1"/>
</dbReference>